<dbReference type="STRING" id="1395513.P343_09325"/>
<gene>
    <name evidence="12" type="ORF">P343_09325</name>
</gene>
<evidence type="ECO:0000256" key="8">
    <source>
        <dbReference type="ARBA" id="ARBA00031306"/>
    </source>
</evidence>
<keyword evidence="6 10" id="KW-0274">FAD</keyword>
<dbReference type="RefSeq" id="WP_023510124.1">
    <property type="nucleotide sequence ID" value="NZ_AWTC01000008.1"/>
</dbReference>
<evidence type="ECO:0000313" key="12">
    <source>
        <dbReference type="EMBL" id="EST11975.1"/>
    </source>
</evidence>
<dbReference type="Gene3D" id="3.10.520.10">
    <property type="entry name" value="ApbE-like domains"/>
    <property type="match status" value="1"/>
</dbReference>
<evidence type="ECO:0000256" key="5">
    <source>
        <dbReference type="ARBA" id="ARBA00022723"/>
    </source>
</evidence>
<dbReference type="PIRSF" id="PIRSF006268">
    <property type="entry name" value="ApbE"/>
    <property type="match status" value="1"/>
</dbReference>
<dbReference type="GO" id="GO:0016740">
    <property type="term" value="F:transferase activity"/>
    <property type="evidence" value="ECO:0007669"/>
    <property type="project" value="UniProtKB-UniRule"/>
</dbReference>
<dbReference type="PANTHER" id="PTHR30040:SF2">
    <property type="entry name" value="FAD:PROTEIN FMN TRANSFERASE"/>
    <property type="match status" value="1"/>
</dbReference>
<dbReference type="Proteomes" id="UP000018296">
    <property type="component" value="Unassembled WGS sequence"/>
</dbReference>
<organism evidence="12 13">
    <name type="scientific">Sporolactobacillus laevolacticus DSM 442</name>
    <dbReference type="NCBI Taxonomy" id="1395513"/>
    <lineage>
        <taxon>Bacteria</taxon>
        <taxon>Bacillati</taxon>
        <taxon>Bacillota</taxon>
        <taxon>Bacilli</taxon>
        <taxon>Bacillales</taxon>
        <taxon>Sporolactobacillaceae</taxon>
        <taxon>Sporolactobacillus</taxon>
    </lineage>
</organism>
<name>V6IXF6_9BACL</name>
<comment type="catalytic activity">
    <reaction evidence="9 10">
        <text>L-threonyl-[protein] + FAD = FMN-L-threonyl-[protein] + AMP + H(+)</text>
        <dbReference type="Rhea" id="RHEA:36847"/>
        <dbReference type="Rhea" id="RHEA-COMP:11060"/>
        <dbReference type="Rhea" id="RHEA-COMP:11061"/>
        <dbReference type="ChEBI" id="CHEBI:15378"/>
        <dbReference type="ChEBI" id="CHEBI:30013"/>
        <dbReference type="ChEBI" id="CHEBI:57692"/>
        <dbReference type="ChEBI" id="CHEBI:74257"/>
        <dbReference type="ChEBI" id="CHEBI:456215"/>
        <dbReference type="EC" id="2.7.1.180"/>
    </reaction>
</comment>
<comment type="cofactor">
    <cofactor evidence="11">
        <name>Mg(2+)</name>
        <dbReference type="ChEBI" id="CHEBI:18420"/>
    </cofactor>
    <cofactor evidence="11">
        <name>Mn(2+)</name>
        <dbReference type="ChEBI" id="CHEBI:29035"/>
    </cofactor>
    <text evidence="11">Magnesium. Can also use manganese.</text>
</comment>
<dbReference type="PANTHER" id="PTHR30040">
    <property type="entry name" value="THIAMINE BIOSYNTHESIS LIPOPROTEIN APBE"/>
    <property type="match status" value="1"/>
</dbReference>
<evidence type="ECO:0000256" key="3">
    <source>
        <dbReference type="ARBA" id="ARBA00022630"/>
    </source>
</evidence>
<evidence type="ECO:0000256" key="2">
    <source>
        <dbReference type="ARBA" id="ARBA00016337"/>
    </source>
</evidence>
<evidence type="ECO:0000256" key="6">
    <source>
        <dbReference type="ARBA" id="ARBA00022827"/>
    </source>
</evidence>
<evidence type="ECO:0000256" key="4">
    <source>
        <dbReference type="ARBA" id="ARBA00022679"/>
    </source>
</evidence>
<dbReference type="EC" id="2.7.1.180" evidence="1 10"/>
<dbReference type="InterPro" id="IPR003374">
    <property type="entry name" value="ApbE-like_sf"/>
</dbReference>
<keyword evidence="7 10" id="KW-0460">Magnesium</keyword>
<dbReference type="SUPFAM" id="SSF143631">
    <property type="entry name" value="ApbE-like"/>
    <property type="match status" value="1"/>
</dbReference>
<dbReference type="OrthoDB" id="9778595at2"/>
<keyword evidence="4 10" id="KW-0808">Transferase</keyword>
<dbReference type="AlphaFoldDB" id="V6IXF6"/>
<dbReference type="EMBL" id="AWTC01000008">
    <property type="protein sequence ID" value="EST11975.1"/>
    <property type="molecule type" value="Genomic_DNA"/>
</dbReference>
<evidence type="ECO:0000256" key="7">
    <source>
        <dbReference type="ARBA" id="ARBA00022842"/>
    </source>
</evidence>
<evidence type="ECO:0000256" key="9">
    <source>
        <dbReference type="ARBA" id="ARBA00048540"/>
    </source>
</evidence>
<evidence type="ECO:0000256" key="11">
    <source>
        <dbReference type="PIRSR" id="PIRSR006268-2"/>
    </source>
</evidence>
<keyword evidence="3 10" id="KW-0285">Flavoprotein</keyword>
<dbReference type="PATRIC" id="fig|1395513.3.peg.1882"/>
<comment type="caution">
    <text evidence="12">The sequence shown here is derived from an EMBL/GenBank/DDBJ whole genome shotgun (WGS) entry which is preliminary data.</text>
</comment>
<sequence>MPEFHSNQMNTHVQTSGINAPDACEVFEWMSLVENQFSRFLEDSELSHVNRRAGQITLVSQKFAELLFEALRFYSETSGIFNPFLGQLMCEIGYDCSFEKINYQHEHRDKEENPAQSANTFFTFDLDQRSVTLSPDSMLDFGGIAKGWAVQKAVLNLIDHGRPRGLVNAGGDIMCWNDTHDRTPWVIGVSHPYKDDQIIGQLAFHIGRWGVATSSKTKRSWRDSGITLHHLIDPRNGSPSDSDIIQATVIGPALLPCEIYAKCLLILGSQDGPAWLRAIQPDCAYLFIMEDGQLIMSSNLNDYIHEQFPKKIILSAQ</sequence>
<evidence type="ECO:0000256" key="1">
    <source>
        <dbReference type="ARBA" id="ARBA00011955"/>
    </source>
</evidence>
<dbReference type="Pfam" id="PF02424">
    <property type="entry name" value="ApbE"/>
    <property type="match status" value="1"/>
</dbReference>
<reference evidence="12 13" key="1">
    <citation type="journal article" date="2013" name="Genome Announc.">
        <title>Genome Sequence of Sporolactobacillus laevolacticus DSM442, an Efficient Polymer-Grade D-Lactate Producer from Agricultural Waste Cottonseed as a Nitrogen Source.</title>
        <authorList>
            <person name="Wang H."/>
            <person name="Wang L."/>
            <person name="Ju J."/>
            <person name="Yu B."/>
            <person name="Ma Y."/>
        </authorList>
    </citation>
    <scope>NUCLEOTIDE SEQUENCE [LARGE SCALE GENOMIC DNA]</scope>
    <source>
        <strain evidence="12 13">DSM 442</strain>
    </source>
</reference>
<evidence type="ECO:0000313" key="13">
    <source>
        <dbReference type="Proteomes" id="UP000018296"/>
    </source>
</evidence>
<keyword evidence="13" id="KW-1185">Reference proteome</keyword>
<accession>V6IXF6</accession>
<dbReference type="eggNOG" id="COG1477">
    <property type="taxonomic scope" value="Bacteria"/>
</dbReference>
<keyword evidence="5 10" id="KW-0479">Metal-binding</keyword>
<comment type="similarity">
    <text evidence="10">Belongs to the ApbE family.</text>
</comment>
<dbReference type="InterPro" id="IPR024932">
    <property type="entry name" value="ApbE"/>
</dbReference>
<feature type="binding site" evidence="11">
    <location>
        <position position="143"/>
    </location>
    <ligand>
        <name>Mg(2+)</name>
        <dbReference type="ChEBI" id="CHEBI:18420"/>
    </ligand>
</feature>
<proteinExistence type="inferred from homology"/>
<dbReference type="GO" id="GO:0046872">
    <property type="term" value="F:metal ion binding"/>
    <property type="evidence" value="ECO:0007669"/>
    <property type="project" value="UniProtKB-UniRule"/>
</dbReference>
<protein>
    <recommendedName>
        <fullName evidence="2 10">FAD:protein FMN transferase</fullName>
        <ecNumber evidence="1 10">2.7.1.180</ecNumber>
    </recommendedName>
    <alternativeName>
        <fullName evidence="8 10">Flavin transferase</fullName>
    </alternativeName>
</protein>
<evidence type="ECO:0000256" key="10">
    <source>
        <dbReference type="PIRNR" id="PIRNR006268"/>
    </source>
</evidence>